<evidence type="ECO:0000256" key="2">
    <source>
        <dbReference type="ARBA" id="ARBA00022840"/>
    </source>
</evidence>
<sequence length="457" mass="51275">MQIGEELVIAILDSIDEAIHVVNEEGITIFYNQVAAEHDGLSREEVLGKHLLEVFPSLNEDSSTLLKVIRTKQPIFHLPQTYKNKWGKLIDTVNTTLPIKMNGTFIGAVEIGKDYSKIKDLSNKLMDLQSKVRGVSKKPNEIYGAKYTFHDILTKNERFNHVKQQATKVANSSSTVLVYGETGTGKELLVQAIHNESARKQAPFIAQNCAALPESLLESILFGTVKGSYTGAVDRAGLFEIAHGGTLFLDEINSMPLELQSRLLRVLEDGMVRRIGSPKALQVDVRVIVALNKYPSECVKAGELRPDLYYRLNVFSLEIPPLRERIGDIPYLVDHFIGMYNHSFQKTVSKVDEGVLDLFARYKWPGNVRELKHIIEHAMIMAEGESLTKELLPNHLVESHAIVSLPSLRPLREALQETETTLIEAAMKKSGGNINKAAKLLEIPRQTLQYKLQKKKF</sequence>
<evidence type="ECO:0000259" key="6">
    <source>
        <dbReference type="PROSITE" id="PS50045"/>
    </source>
</evidence>
<dbReference type="PANTHER" id="PTHR32071:SF74">
    <property type="entry name" value="TRANSCRIPTIONAL ACTIVATOR ROCR"/>
    <property type="match status" value="1"/>
</dbReference>
<dbReference type="InterPro" id="IPR000014">
    <property type="entry name" value="PAS"/>
</dbReference>
<dbReference type="EMBL" id="SLUB01000008">
    <property type="protein sequence ID" value="THE13628.1"/>
    <property type="molecule type" value="Genomic_DNA"/>
</dbReference>
<dbReference type="InterPro" id="IPR009057">
    <property type="entry name" value="Homeodomain-like_sf"/>
</dbReference>
<dbReference type="Gene3D" id="1.10.10.60">
    <property type="entry name" value="Homeodomain-like"/>
    <property type="match status" value="1"/>
</dbReference>
<keyword evidence="9" id="KW-1185">Reference proteome</keyword>
<dbReference type="OrthoDB" id="9771372at2"/>
<gene>
    <name evidence="8" type="ORF">E1I69_06865</name>
</gene>
<keyword evidence="3" id="KW-0805">Transcription regulation</keyword>
<dbReference type="Proteomes" id="UP000306477">
    <property type="component" value="Unassembled WGS sequence"/>
</dbReference>
<dbReference type="FunFam" id="3.40.50.300:FF:000006">
    <property type="entry name" value="DNA-binding transcriptional regulator NtrC"/>
    <property type="match status" value="1"/>
</dbReference>
<evidence type="ECO:0000256" key="3">
    <source>
        <dbReference type="ARBA" id="ARBA00023015"/>
    </source>
</evidence>
<evidence type="ECO:0000313" key="9">
    <source>
        <dbReference type="Proteomes" id="UP000306477"/>
    </source>
</evidence>
<feature type="domain" description="PAS" evidence="7">
    <location>
        <begin position="4"/>
        <end position="52"/>
    </location>
</feature>
<dbReference type="InterPro" id="IPR058031">
    <property type="entry name" value="AAA_lid_NorR"/>
</dbReference>
<dbReference type="STRING" id="1033734.GCA_000285535_00338"/>
<dbReference type="SMART" id="SM00382">
    <property type="entry name" value="AAA"/>
    <property type="match status" value="1"/>
</dbReference>
<keyword evidence="5" id="KW-0804">Transcription</keyword>
<dbReference type="Gene3D" id="3.40.50.300">
    <property type="entry name" value="P-loop containing nucleotide triphosphate hydrolases"/>
    <property type="match status" value="1"/>
</dbReference>
<dbReference type="InterPro" id="IPR002078">
    <property type="entry name" value="Sigma_54_int"/>
</dbReference>
<dbReference type="PROSITE" id="PS00675">
    <property type="entry name" value="SIGMA54_INTERACT_1"/>
    <property type="match status" value="1"/>
</dbReference>
<dbReference type="InterPro" id="IPR025662">
    <property type="entry name" value="Sigma_54_int_dom_ATP-bd_1"/>
</dbReference>
<dbReference type="NCBIfam" id="TIGR00229">
    <property type="entry name" value="sensory_box"/>
    <property type="match status" value="1"/>
</dbReference>
<dbReference type="Gene3D" id="1.10.8.60">
    <property type="match status" value="1"/>
</dbReference>
<dbReference type="InterPro" id="IPR013767">
    <property type="entry name" value="PAS_fold"/>
</dbReference>
<dbReference type="PANTHER" id="PTHR32071">
    <property type="entry name" value="TRANSCRIPTIONAL REGULATORY PROTEIN"/>
    <property type="match status" value="1"/>
</dbReference>
<evidence type="ECO:0000259" key="7">
    <source>
        <dbReference type="PROSITE" id="PS50112"/>
    </source>
</evidence>
<dbReference type="GO" id="GO:0043565">
    <property type="term" value="F:sequence-specific DNA binding"/>
    <property type="evidence" value="ECO:0007669"/>
    <property type="project" value="InterPro"/>
</dbReference>
<dbReference type="CDD" id="cd00009">
    <property type="entry name" value="AAA"/>
    <property type="match status" value="1"/>
</dbReference>
<dbReference type="GO" id="GO:0006355">
    <property type="term" value="P:regulation of DNA-templated transcription"/>
    <property type="evidence" value="ECO:0007669"/>
    <property type="project" value="InterPro"/>
</dbReference>
<dbReference type="AlphaFoldDB" id="A0A4S3PVA4"/>
<dbReference type="PROSITE" id="PS50112">
    <property type="entry name" value="PAS"/>
    <property type="match status" value="1"/>
</dbReference>
<evidence type="ECO:0000256" key="1">
    <source>
        <dbReference type="ARBA" id="ARBA00022741"/>
    </source>
</evidence>
<reference evidence="8 9" key="1">
    <citation type="journal article" date="2019" name="Indoor Air">
        <title>Impacts of indoor surface finishes on bacterial viability.</title>
        <authorList>
            <person name="Hu J."/>
            <person name="Maamar S.B."/>
            <person name="Glawe A.J."/>
            <person name="Gottel N."/>
            <person name="Gilbert J.A."/>
            <person name="Hartmann E.M."/>
        </authorList>
    </citation>
    <scope>NUCLEOTIDE SEQUENCE [LARGE SCALE GENOMIC DNA]</scope>
    <source>
        <strain evidence="8 9">AF060A6</strain>
    </source>
</reference>
<dbReference type="InterPro" id="IPR035965">
    <property type="entry name" value="PAS-like_dom_sf"/>
</dbReference>
<name>A0A4S3PVA4_9BACI</name>
<dbReference type="GO" id="GO:0005524">
    <property type="term" value="F:ATP binding"/>
    <property type="evidence" value="ECO:0007669"/>
    <property type="project" value="UniProtKB-KW"/>
</dbReference>
<dbReference type="Pfam" id="PF00158">
    <property type="entry name" value="Sigma54_activat"/>
    <property type="match status" value="1"/>
</dbReference>
<dbReference type="Gene3D" id="3.30.450.20">
    <property type="entry name" value="PAS domain"/>
    <property type="match status" value="1"/>
</dbReference>
<dbReference type="CDD" id="cd00130">
    <property type="entry name" value="PAS"/>
    <property type="match status" value="1"/>
</dbReference>
<dbReference type="Pfam" id="PF00989">
    <property type="entry name" value="PAS"/>
    <property type="match status" value="1"/>
</dbReference>
<dbReference type="RefSeq" id="WP_136378862.1">
    <property type="nucleotide sequence ID" value="NZ_SLUB01000008.1"/>
</dbReference>
<feature type="domain" description="Sigma-54 factor interaction" evidence="6">
    <location>
        <begin position="152"/>
        <end position="380"/>
    </location>
</feature>
<comment type="caution">
    <text evidence="8">The sequence shown here is derived from an EMBL/GenBank/DDBJ whole genome shotgun (WGS) entry which is preliminary data.</text>
</comment>
<dbReference type="SUPFAM" id="SSF55785">
    <property type="entry name" value="PYP-like sensor domain (PAS domain)"/>
    <property type="match status" value="1"/>
</dbReference>
<dbReference type="PROSITE" id="PS00688">
    <property type="entry name" value="SIGMA54_INTERACT_3"/>
    <property type="match status" value="1"/>
</dbReference>
<dbReference type="Pfam" id="PF25601">
    <property type="entry name" value="AAA_lid_14"/>
    <property type="match status" value="1"/>
</dbReference>
<keyword evidence="2" id="KW-0067">ATP-binding</keyword>
<dbReference type="InterPro" id="IPR027417">
    <property type="entry name" value="P-loop_NTPase"/>
</dbReference>
<dbReference type="PRINTS" id="PR01590">
    <property type="entry name" value="HTHFIS"/>
</dbReference>
<dbReference type="SUPFAM" id="SSF52540">
    <property type="entry name" value="P-loop containing nucleoside triphosphate hydrolases"/>
    <property type="match status" value="1"/>
</dbReference>
<organism evidence="8 9">
    <name type="scientific">Bacillus timonensis</name>
    <dbReference type="NCBI Taxonomy" id="1033734"/>
    <lineage>
        <taxon>Bacteria</taxon>
        <taxon>Bacillati</taxon>
        <taxon>Bacillota</taxon>
        <taxon>Bacilli</taxon>
        <taxon>Bacillales</taxon>
        <taxon>Bacillaceae</taxon>
        <taxon>Bacillus</taxon>
    </lineage>
</organism>
<protein>
    <submittedName>
        <fullName evidence="8">PAS domain S-box protein</fullName>
    </submittedName>
</protein>
<dbReference type="Pfam" id="PF02954">
    <property type="entry name" value="HTH_8"/>
    <property type="match status" value="1"/>
</dbReference>
<evidence type="ECO:0000256" key="5">
    <source>
        <dbReference type="ARBA" id="ARBA00023163"/>
    </source>
</evidence>
<proteinExistence type="predicted"/>
<dbReference type="InterPro" id="IPR025944">
    <property type="entry name" value="Sigma_54_int_dom_CS"/>
</dbReference>
<dbReference type="InterPro" id="IPR003593">
    <property type="entry name" value="AAA+_ATPase"/>
</dbReference>
<evidence type="ECO:0000313" key="8">
    <source>
        <dbReference type="EMBL" id="THE13628.1"/>
    </source>
</evidence>
<keyword evidence="4" id="KW-0238">DNA-binding</keyword>
<evidence type="ECO:0000256" key="4">
    <source>
        <dbReference type="ARBA" id="ARBA00023125"/>
    </source>
</evidence>
<dbReference type="PROSITE" id="PS50045">
    <property type="entry name" value="SIGMA54_INTERACT_4"/>
    <property type="match status" value="1"/>
</dbReference>
<accession>A0A4S3PVA4</accession>
<keyword evidence="1" id="KW-0547">Nucleotide-binding</keyword>
<dbReference type="SUPFAM" id="SSF46689">
    <property type="entry name" value="Homeodomain-like"/>
    <property type="match status" value="1"/>
</dbReference>
<dbReference type="InterPro" id="IPR025943">
    <property type="entry name" value="Sigma_54_int_dom_ATP-bd_2"/>
</dbReference>
<dbReference type="PROSITE" id="PS00676">
    <property type="entry name" value="SIGMA54_INTERACT_2"/>
    <property type="match status" value="1"/>
</dbReference>
<dbReference type="SMART" id="SM00091">
    <property type="entry name" value="PAS"/>
    <property type="match status" value="1"/>
</dbReference>
<dbReference type="InterPro" id="IPR002197">
    <property type="entry name" value="HTH_Fis"/>
</dbReference>